<evidence type="ECO:0000256" key="1">
    <source>
        <dbReference type="ARBA" id="ARBA00004123"/>
    </source>
</evidence>
<feature type="region of interest" description="Disordered" evidence="6">
    <location>
        <begin position="36"/>
        <end position="80"/>
    </location>
</feature>
<dbReference type="PANTHER" id="PTHR31221:SF377">
    <property type="entry name" value="WRKY TRANSCRIPTION FACTOR 51-RELATED"/>
    <property type="match status" value="1"/>
</dbReference>
<keyword evidence="4" id="KW-0804">Transcription</keyword>
<dbReference type="InterPro" id="IPR044810">
    <property type="entry name" value="WRKY_plant"/>
</dbReference>
<dbReference type="GO" id="GO:0005634">
    <property type="term" value="C:nucleus"/>
    <property type="evidence" value="ECO:0007669"/>
    <property type="project" value="UniProtKB-SubCell"/>
</dbReference>
<feature type="domain" description="WRKY" evidence="7">
    <location>
        <begin position="84"/>
        <end position="149"/>
    </location>
</feature>
<sequence length="174" mass="19835">MSSSFSVLQTSWGNDQPDNIIAAAIDDFLAFDEDPQRAHAMLSPASQQQSPEFFQDHDENENRSKGSLRGSSSSRSRVAFRTKSELEVLDDGYKWRKYGKKKMKNSPNPRNYYRCSTGGCNVKKTVEREREDSRFVLTTYEGTHNHHAPLPATALHQRLEGLPPRMESYQHLGN</sequence>
<dbReference type="EMBL" id="JAQQAF010000005">
    <property type="protein sequence ID" value="KAJ8485971.1"/>
    <property type="molecule type" value="Genomic_DNA"/>
</dbReference>
<comment type="caution">
    <text evidence="8">The sequence shown here is derived from an EMBL/GenBank/DDBJ whole genome shotgun (WGS) entry which is preliminary data.</text>
</comment>
<evidence type="ECO:0000256" key="5">
    <source>
        <dbReference type="ARBA" id="ARBA00023242"/>
    </source>
</evidence>
<dbReference type="PANTHER" id="PTHR31221">
    <property type="entry name" value="WRKY TRANSCRIPTION FACTOR PROTEIN 1-RELATED"/>
    <property type="match status" value="1"/>
</dbReference>
<dbReference type="PROSITE" id="PS50811">
    <property type="entry name" value="WRKY"/>
    <property type="match status" value="1"/>
</dbReference>
<evidence type="ECO:0000313" key="8">
    <source>
        <dbReference type="EMBL" id="KAJ8485971.1"/>
    </source>
</evidence>
<keyword evidence="2" id="KW-0805">Transcription regulation</keyword>
<feature type="compositionally biased region" description="Low complexity" evidence="6">
    <location>
        <begin position="65"/>
        <end position="77"/>
    </location>
</feature>
<proteinExistence type="predicted"/>
<dbReference type="GO" id="GO:0043565">
    <property type="term" value="F:sequence-specific DNA binding"/>
    <property type="evidence" value="ECO:0007669"/>
    <property type="project" value="InterPro"/>
</dbReference>
<dbReference type="SMART" id="SM00774">
    <property type="entry name" value="WRKY"/>
    <property type="match status" value="1"/>
</dbReference>
<evidence type="ECO:0000256" key="2">
    <source>
        <dbReference type="ARBA" id="ARBA00023015"/>
    </source>
</evidence>
<dbReference type="Gene3D" id="2.20.25.80">
    <property type="entry name" value="WRKY domain"/>
    <property type="match status" value="1"/>
</dbReference>
<evidence type="ECO:0000256" key="4">
    <source>
        <dbReference type="ARBA" id="ARBA00023163"/>
    </source>
</evidence>
<organism evidence="8 9">
    <name type="scientific">Ensete ventricosum</name>
    <name type="common">Abyssinian banana</name>
    <name type="synonym">Musa ensete</name>
    <dbReference type="NCBI Taxonomy" id="4639"/>
    <lineage>
        <taxon>Eukaryota</taxon>
        <taxon>Viridiplantae</taxon>
        <taxon>Streptophyta</taxon>
        <taxon>Embryophyta</taxon>
        <taxon>Tracheophyta</taxon>
        <taxon>Spermatophyta</taxon>
        <taxon>Magnoliopsida</taxon>
        <taxon>Liliopsida</taxon>
        <taxon>Zingiberales</taxon>
        <taxon>Musaceae</taxon>
        <taxon>Ensete</taxon>
    </lineage>
</organism>
<dbReference type="InterPro" id="IPR003657">
    <property type="entry name" value="WRKY_dom"/>
</dbReference>
<comment type="subcellular location">
    <subcellularLocation>
        <location evidence="1">Nucleus</location>
    </subcellularLocation>
</comment>
<dbReference type="FunFam" id="2.20.25.80:FF:000003">
    <property type="entry name" value="WRKY transcription factor 57"/>
    <property type="match status" value="1"/>
</dbReference>
<dbReference type="SUPFAM" id="SSF118290">
    <property type="entry name" value="WRKY DNA-binding domain"/>
    <property type="match status" value="1"/>
</dbReference>
<keyword evidence="3" id="KW-0238">DNA-binding</keyword>
<reference evidence="8 9" key="1">
    <citation type="submission" date="2022-12" db="EMBL/GenBank/DDBJ databases">
        <title>Chromosome-scale assembly of the Ensete ventricosum genome.</title>
        <authorList>
            <person name="Dussert Y."/>
            <person name="Stocks J."/>
            <person name="Wendawek A."/>
            <person name="Woldeyes F."/>
            <person name="Nichols R.A."/>
            <person name="Borrell J.S."/>
        </authorList>
    </citation>
    <scope>NUCLEOTIDE SEQUENCE [LARGE SCALE GENOMIC DNA]</scope>
    <source>
        <strain evidence="9">cv. Maze</strain>
        <tissue evidence="8">Seeds</tissue>
    </source>
</reference>
<accession>A0AAV8QVM6</accession>
<evidence type="ECO:0000256" key="6">
    <source>
        <dbReference type="SAM" id="MobiDB-lite"/>
    </source>
</evidence>
<dbReference type="GO" id="GO:0003700">
    <property type="term" value="F:DNA-binding transcription factor activity"/>
    <property type="evidence" value="ECO:0007669"/>
    <property type="project" value="InterPro"/>
</dbReference>
<gene>
    <name evidence="8" type="ORF">OPV22_018456</name>
</gene>
<name>A0AAV8QVM6_ENSVE</name>
<evidence type="ECO:0000259" key="7">
    <source>
        <dbReference type="PROSITE" id="PS50811"/>
    </source>
</evidence>
<dbReference type="Pfam" id="PF03106">
    <property type="entry name" value="WRKY"/>
    <property type="match status" value="1"/>
</dbReference>
<keyword evidence="5" id="KW-0539">Nucleus</keyword>
<evidence type="ECO:0000313" key="9">
    <source>
        <dbReference type="Proteomes" id="UP001222027"/>
    </source>
</evidence>
<evidence type="ECO:0000256" key="3">
    <source>
        <dbReference type="ARBA" id="ARBA00023125"/>
    </source>
</evidence>
<keyword evidence="9" id="KW-1185">Reference proteome</keyword>
<protein>
    <recommendedName>
        <fullName evidence="7">WRKY domain-containing protein</fullName>
    </recommendedName>
</protein>
<dbReference type="AlphaFoldDB" id="A0AAV8QVM6"/>
<dbReference type="InterPro" id="IPR036576">
    <property type="entry name" value="WRKY_dom_sf"/>
</dbReference>
<feature type="compositionally biased region" description="Basic and acidic residues" evidence="6">
    <location>
        <begin position="54"/>
        <end position="64"/>
    </location>
</feature>
<dbReference type="Proteomes" id="UP001222027">
    <property type="component" value="Unassembled WGS sequence"/>
</dbReference>